<accession>C4J759</accession>
<proteinExistence type="evidence at transcript level"/>
<dbReference type="EMBL" id="BT086656">
    <property type="protein sequence ID" value="ACR37009.1"/>
    <property type="molecule type" value="mRNA"/>
</dbReference>
<organism evidence="2">
    <name type="scientific">Zea mays</name>
    <name type="common">Maize</name>
    <dbReference type="NCBI Taxonomy" id="4577"/>
    <lineage>
        <taxon>Eukaryota</taxon>
        <taxon>Viridiplantae</taxon>
        <taxon>Streptophyta</taxon>
        <taxon>Embryophyta</taxon>
        <taxon>Tracheophyta</taxon>
        <taxon>Spermatophyta</taxon>
        <taxon>Magnoliopsida</taxon>
        <taxon>Liliopsida</taxon>
        <taxon>Poales</taxon>
        <taxon>Poaceae</taxon>
        <taxon>PACMAD clade</taxon>
        <taxon>Panicoideae</taxon>
        <taxon>Andropogonodae</taxon>
        <taxon>Andropogoneae</taxon>
        <taxon>Tripsacinae</taxon>
        <taxon>Zea</taxon>
    </lineage>
</organism>
<sequence>MGIFVILCHVSLNFSCFVSAARTVSKSILELEARTQLVVSISVNAE</sequence>
<feature type="chain" id="PRO_5002937746" evidence="1">
    <location>
        <begin position="21"/>
        <end position="46"/>
    </location>
</feature>
<evidence type="ECO:0000313" key="2">
    <source>
        <dbReference type="EMBL" id="ACR37009.1"/>
    </source>
</evidence>
<evidence type="ECO:0000256" key="1">
    <source>
        <dbReference type="SAM" id="SignalP"/>
    </source>
</evidence>
<name>C4J759_MAIZE</name>
<reference evidence="2" key="1">
    <citation type="journal article" date="2009" name="PLoS Genet.">
        <title>Sequencing, mapping, and analysis of 27,455 maize full-length cDNAs.</title>
        <authorList>
            <person name="Soderlund C."/>
            <person name="Descour A."/>
            <person name="Kudrna D."/>
            <person name="Bomhoff M."/>
            <person name="Boyd L."/>
            <person name="Currie J."/>
            <person name="Angelova A."/>
            <person name="Collura K."/>
            <person name="Wissotski M."/>
            <person name="Ashley E."/>
            <person name="Morrow D."/>
            <person name="Fernandes J."/>
            <person name="Walbot V."/>
            <person name="Yu Y."/>
        </authorList>
    </citation>
    <scope>NUCLEOTIDE SEQUENCE</scope>
    <source>
        <strain evidence="2">B73</strain>
    </source>
</reference>
<dbReference type="AlphaFoldDB" id="C4J759"/>
<protein>
    <submittedName>
        <fullName evidence="2">Uncharacterized protein</fullName>
    </submittedName>
</protein>
<keyword evidence="1" id="KW-0732">Signal</keyword>
<feature type="signal peptide" evidence="1">
    <location>
        <begin position="1"/>
        <end position="20"/>
    </location>
</feature>